<organism evidence="1 2">
    <name type="scientific">Hydrogeniiclostridium mannosilyticum</name>
    <dbReference type="NCBI Taxonomy" id="2764322"/>
    <lineage>
        <taxon>Bacteria</taxon>
        <taxon>Bacillati</taxon>
        <taxon>Bacillota</taxon>
        <taxon>Clostridia</taxon>
        <taxon>Eubacteriales</taxon>
        <taxon>Acutalibacteraceae</taxon>
        <taxon>Hydrogeniiclostridium</taxon>
    </lineage>
</organism>
<evidence type="ECO:0000313" key="2">
    <source>
        <dbReference type="Proteomes" id="UP000249377"/>
    </source>
</evidence>
<gene>
    <name evidence="1" type="ORF">DPQ25_12465</name>
</gene>
<comment type="caution">
    <text evidence="1">The sequence shown here is derived from an EMBL/GenBank/DDBJ whole genome shotgun (WGS) entry which is preliminary data.</text>
</comment>
<name>A0A328UDU6_9FIRM</name>
<proteinExistence type="predicted"/>
<dbReference type="PROSITE" id="PS51257">
    <property type="entry name" value="PROKAR_LIPOPROTEIN"/>
    <property type="match status" value="1"/>
</dbReference>
<evidence type="ECO:0000313" key="1">
    <source>
        <dbReference type="EMBL" id="RAQ22593.1"/>
    </source>
</evidence>
<dbReference type="EMBL" id="QLYR01000011">
    <property type="protein sequence ID" value="RAQ22593.1"/>
    <property type="molecule type" value="Genomic_DNA"/>
</dbReference>
<protein>
    <submittedName>
        <fullName evidence="1">Uncharacterized protein</fullName>
    </submittedName>
</protein>
<reference evidence="1 2" key="1">
    <citation type="submission" date="2018-06" db="EMBL/GenBank/DDBJ databases">
        <title>Noncontiguous genome sequence of Ruminococcaceae bacterium ASD2818.</title>
        <authorList>
            <person name="Chaplin A.V."/>
            <person name="Sokolova S.R."/>
            <person name="Kochetkova T.O."/>
            <person name="Goltsov A.Y."/>
            <person name="Trofimov D.Y."/>
            <person name="Efimov B.A."/>
        </authorList>
    </citation>
    <scope>NUCLEOTIDE SEQUENCE [LARGE SCALE GENOMIC DNA]</scope>
    <source>
        <strain evidence="1 2">ASD2818</strain>
    </source>
</reference>
<dbReference type="RefSeq" id="WP_112333504.1">
    <property type="nucleotide sequence ID" value="NZ_QLYR01000011.1"/>
</dbReference>
<sequence length="253" mass="29112">MRRFLQRQGPWLIICVLLLGCVLLGLATRASFTDVAQDPNLGKAVYWYNSDITPQTLEDSAQNLMKQSKLIAVVRYQGEQDYTNQTFLTKAEVVSVYQGDASLEGDHILIYEPVRLYYSPAHEWLHDAEVYQFIGKIPGAEADDRFVNGFPKTEPMCYHAPMQEGREYLVFLTPKEYPKESPLYQQQEEYNYVESIYALLDLSAQPENFMPAPELILLEEAAEYPVLLMNEAELERYIRNREEIINSVLGDGH</sequence>
<accession>A0A328UDU6</accession>
<dbReference type="AlphaFoldDB" id="A0A328UDU6"/>
<keyword evidence="2" id="KW-1185">Reference proteome</keyword>
<dbReference type="Proteomes" id="UP000249377">
    <property type="component" value="Unassembled WGS sequence"/>
</dbReference>